<sequence length="803" mass="88772">MGKASVSLGPSLQHIEGTETNDHVKDPATCDTVSLDSTARTKDRALPDIPLPATVHNSTSDSNSDSVADNSSECYATVAKGIVNPNKSANQHIATKPSATNEVTVSIPAICDDAPYSTPLTPASVVTTSLEFLQPSCLIEDLKKSESGVNNLSHTHSTVIKAQPVHHSVLPGHIDLDEQETDDCYDNPEATHLQKRQISTKVPVWPYFPTFSSYQPPSASDQSNGETIDSENFLISQASGLLLPLDTNEEGNRNSSIARQAVAGQIPSVEIPYMTPPLQQSPQAANVENVIGATFSGSQDIPYNVISVREPLAKIREETLKLQQQQKRESIPVPRNQYSDGHYVVVPDMEEMYEEIDPDSERSSSLYASIEPGRLQHPPAPPTVESLKSVAQAHSRQASLASVISFESNEMMEATEDDTFQPFKNLTSLYSIVDKSNKQRQTIHLAEGVSYLSKSKVEPHSVEDMYAKVHKKRFDSSPSVGVEEMKINVNSFVGIMLVPSNLVKNPAVVVDYQPDPCPTTCHQVANSAIFPTGSSFSKASSRAQLTDLINKADEKMDSDVGYEPLKHPNDPDYESAEKQRHITSDPDYEPLKHQNNITTDPSYESIKHIKSANNDPGYERVKGDYDDLRYEEVSKKAIGEIPANGFSREHIGITLKVVAKDQNLKHHGYESLDDLCKNESRTVDSYYDNNSEFDDGDYEPMKQIERQEGKCAGQNHEKIHRISGVESHVTNPDYETVKSPNFPPWKTTNFHEPCYEVVHGAVSKMNEPGHECLQNQVSEKQHSAFGHTEEFFNLADSSNKIQD</sequence>
<evidence type="ECO:0000313" key="3">
    <source>
        <dbReference type="RefSeq" id="XP_013788348.1"/>
    </source>
</evidence>
<dbReference type="GeneID" id="106472267"/>
<evidence type="ECO:0000313" key="2">
    <source>
        <dbReference type="Proteomes" id="UP000694941"/>
    </source>
</evidence>
<feature type="region of interest" description="Disordered" evidence="1">
    <location>
        <begin position="1"/>
        <end position="69"/>
    </location>
</feature>
<feature type="region of interest" description="Disordered" evidence="1">
    <location>
        <begin position="556"/>
        <end position="604"/>
    </location>
</feature>
<proteinExistence type="predicted"/>
<feature type="compositionally biased region" description="Basic and acidic residues" evidence="1">
    <location>
        <begin position="556"/>
        <end position="592"/>
    </location>
</feature>
<feature type="compositionally biased region" description="Low complexity" evidence="1">
    <location>
        <begin position="57"/>
        <end position="69"/>
    </location>
</feature>
<keyword evidence="2" id="KW-1185">Reference proteome</keyword>
<gene>
    <name evidence="3" type="primary">LOC106472267</name>
</gene>
<name>A0ABM1BTG5_LIMPO</name>
<feature type="compositionally biased region" description="Basic and acidic residues" evidence="1">
    <location>
        <begin position="16"/>
        <end position="28"/>
    </location>
</feature>
<reference evidence="3" key="1">
    <citation type="submission" date="2025-08" db="UniProtKB">
        <authorList>
            <consortium name="RefSeq"/>
        </authorList>
    </citation>
    <scope>IDENTIFICATION</scope>
    <source>
        <tissue evidence="3">Muscle</tissue>
    </source>
</reference>
<protein>
    <submittedName>
        <fullName evidence="3">Uncharacterized protein LOC106472267 isoform X1</fullName>
    </submittedName>
</protein>
<evidence type="ECO:0000256" key="1">
    <source>
        <dbReference type="SAM" id="MobiDB-lite"/>
    </source>
</evidence>
<feature type="compositionally biased region" description="Polar residues" evidence="1">
    <location>
        <begin position="593"/>
        <end position="602"/>
    </location>
</feature>
<dbReference type="Proteomes" id="UP000694941">
    <property type="component" value="Unplaced"/>
</dbReference>
<accession>A0ABM1BTG5</accession>
<dbReference type="RefSeq" id="XP_013788348.1">
    <property type="nucleotide sequence ID" value="XM_013932894.2"/>
</dbReference>
<organism evidence="2 3">
    <name type="scientific">Limulus polyphemus</name>
    <name type="common">Atlantic horseshoe crab</name>
    <dbReference type="NCBI Taxonomy" id="6850"/>
    <lineage>
        <taxon>Eukaryota</taxon>
        <taxon>Metazoa</taxon>
        <taxon>Ecdysozoa</taxon>
        <taxon>Arthropoda</taxon>
        <taxon>Chelicerata</taxon>
        <taxon>Merostomata</taxon>
        <taxon>Xiphosura</taxon>
        <taxon>Limulidae</taxon>
        <taxon>Limulus</taxon>
    </lineage>
</organism>